<reference evidence="1 2" key="1">
    <citation type="submission" date="2024-06" db="EMBL/GenBank/DDBJ databases">
        <authorList>
            <person name="Lee S.D."/>
        </authorList>
    </citation>
    <scope>NUCLEOTIDE SEQUENCE [LARGE SCALE GENOMIC DNA]</scope>
    <source>
        <strain evidence="1 2">N1-10</strain>
    </source>
</reference>
<sequence>MSNIFEHIERHVQAVWGSEPVCAHVGDIQECTVKYHPTYPELRDKAQPASYGSTVNQRLWESMVALAREDDQADGEAWRMIVLACLLPRMRNWSRRLSREWHIDVDDVRSAMVEGLLTAWHATQTGLRPTAVRGALLKGAFDNARRLVEIGSKESSKQHVEDFAPARGSDEYAQEGPLRIVDAGKIRDPGTAEKIQGELFGALLQRLGLMDYARQLHAQIRAGDRRCPAPTPDQHRATRIWIDGGNHYYWISDLLPKHVNIEAAAKALGISQAQATKASRDGELRTLWMGRSRVVSVRSLMQALGIADMIIHPDDVENGSANTGAA</sequence>
<gene>
    <name evidence="1" type="ORF">ABUW04_28380</name>
</gene>
<dbReference type="EMBL" id="JBEUKS010000011">
    <property type="protein sequence ID" value="MFC1442175.1"/>
    <property type="molecule type" value="Genomic_DNA"/>
</dbReference>
<keyword evidence="2" id="KW-1185">Reference proteome</keyword>
<evidence type="ECO:0000313" key="1">
    <source>
        <dbReference type="EMBL" id="MFC1442175.1"/>
    </source>
</evidence>
<evidence type="ECO:0008006" key="3">
    <source>
        <dbReference type="Google" id="ProtNLM"/>
    </source>
</evidence>
<name>A0ABV6XV98_9ACTN</name>
<comment type="caution">
    <text evidence="1">The sequence shown here is derived from an EMBL/GenBank/DDBJ whole genome shotgun (WGS) entry which is preliminary data.</text>
</comment>
<organism evidence="1 2">
    <name type="scientific">Streptacidiphilus jeojiensis</name>
    <dbReference type="NCBI Taxonomy" id="3229225"/>
    <lineage>
        <taxon>Bacteria</taxon>
        <taxon>Bacillati</taxon>
        <taxon>Actinomycetota</taxon>
        <taxon>Actinomycetes</taxon>
        <taxon>Kitasatosporales</taxon>
        <taxon>Streptomycetaceae</taxon>
        <taxon>Streptacidiphilus</taxon>
    </lineage>
</organism>
<accession>A0ABV6XV98</accession>
<dbReference type="RefSeq" id="WP_380567170.1">
    <property type="nucleotide sequence ID" value="NZ_JBEUKS010000011.1"/>
</dbReference>
<proteinExistence type="predicted"/>
<protein>
    <recommendedName>
        <fullName evidence="3">DNA-binding protein</fullName>
    </recommendedName>
</protein>
<dbReference type="Proteomes" id="UP001592581">
    <property type="component" value="Unassembled WGS sequence"/>
</dbReference>
<evidence type="ECO:0000313" key="2">
    <source>
        <dbReference type="Proteomes" id="UP001592581"/>
    </source>
</evidence>